<dbReference type="Pfam" id="PF13191">
    <property type="entry name" value="AAA_16"/>
    <property type="match status" value="1"/>
</dbReference>
<proteinExistence type="predicted"/>
<dbReference type="InterPro" id="IPR003593">
    <property type="entry name" value="AAA+_ATPase"/>
</dbReference>
<keyword evidence="2 5" id="KW-0238">DNA-binding</keyword>
<evidence type="ECO:0000256" key="2">
    <source>
        <dbReference type="ARBA" id="ARBA00023125"/>
    </source>
</evidence>
<protein>
    <submittedName>
        <fullName evidence="5">DNA-binding NarL/FixJ family response regulator</fullName>
    </submittedName>
</protein>
<comment type="caution">
    <text evidence="5">The sequence shown here is derived from an EMBL/GenBank/DDBJ whole genome shotgun (WGS) entry which is preliminary data.</text>
</comment>
<dbReference type="SUPFAM" id="SSF46894">
    <property type="entry name" value="C-terminal effector domain of the bipartite response regulators"/>
    <property type="match status" value="1"/>
</dbReference>
<keyword evidence="6" id="KW-1185">Reference proteome</keyword>
<evidence type="ECO:0000259" key="4">
    <source>
        <dbReference type="PROSITE" id="PS50043"/>
    </source>
</evidence>
<dbReference type="CDD" id="cd06170">
    <property type="entry name" value="LuxR_C_like"/>
    <property type="match status" value="1"/>
</dbReference>
<dbReference type="GO" id="GO:0003677">
    <property type="term" value="F:DNA binding"/>
    <property type="evidence" value="ECO:0007669"/>
    <property type="project" value="UniProtKB-KW"/>
</dbReference>
<dbReference type="Pfam" id="PF00196">
    <property type="entry name" value="GerE"/>
    <property type="match status" value="1"/>
</dbReference>
<evidence type="ECO:0000256" key="3">
    <source>
        <dbReference type="ARBA" id="ARBA00023163"/>
    </source>
</evidence>
<organism evidence="5 6">
    <name type="scientific">Micromonospora polyrhachis</name>
    <dbReference type="NCBI Taxonomy" id="1282883"/>
    <lineage>
        <taxon>Bacteria</taxon>
        <taxon>Bacillati</taxon>
        <taxon>Actinomycetota</taxon>
        <taxon>Actinomycetes</taxon>
        <taxon>Micromonosporales</taxon>
        <taxon>Micromonosporaceae</taxon>
        <taxon>Micromonospora</taxon>
    </lineage>
</organism>
<dbReference type="PANTHER" id="PTHR44688">
    <property type="entry name" value="DNA-BINDING TRANSCRIPTIONAL ACTIVATOR DEVR_DOSR"/>
    <property type="match status" value="1"/>
</dbReference>
<evidence type="ECO:0000313" key="5">
    <source>
        <dbReference type="EMBL" id="MBB4957051.1"/>
    </source>
</evidence>
<dbReference type="InterPro" id="IPR016032">
    <property type="entry name" value="Sig_transdc_resp-reg_C-effctor"/>
</dbReference>
<dbReference type="InterPro" id="IPR036388">
    <property type="entry name" value="WH-like_DNA-bd_sf"/>
</dbReference>
<feature type="domain" description="HTH luxR-type" evidence="4">
    <location>
        <begin position="809"/>
        <end position="873"/>
    </location>
</feature>
<dbReference type="Gene3D" id="3.40.50.300">
    <property type="entry name" value="P-loop containing nucleotide triphosphate hydrolases"/>
    <property type="match status" value="1"/>
</dbReference>
<name>A0A7W7SLW2_9ACTN</name>
<dbReference type="InterPro" id="IPR000792">
    <property type="entry name" value="Tscrpt_reg_LuxR_C"/>
</dbReference>
<evidence type="ECO:0000256" key="1">
    <source>
        <dbReference type="ARBA" id="ARBA00023015"/>
    </source>
</evidence>
<dbReference type="AlphaFoldDB" id="A0A7W7SLW2"/>
<dbReference type="PANTHER" id="PTHR44688:SF16">
    <property type="entry name" value="DNA-BINDING TRANSCRIPTIONAL ACTIVATOR DEVR_DOSR"/>
    <property type="match status" value="1"/>
</dbReference>
<keyword evidence="1" id="KW-0805">Transcription regulation</keyword>
<dbReference type="EMBL" id="JACHJW010000001">
    <property type="protein sequence ID" value="MBB4957051.1"/>
    <property type="molecule type" value="Genomic_DNA"/>
</dbReference>
<sequence length="873" mass="92172">MPRETGADTFVARERESRIVLAALTSGRGSVISGPAGTGKTALARAVIRPLPVSRYAVTWVTASRAARQVPFGAFAMLPSAGATRDPATRYARLVDELVRRAGARVPVLVVDDAHHLDDASAAGLLALATSGTLRLMTVVRSDVPLPDALLALWKDRYLHQVQVTTFDRNDTGRLLCGLLDGEVARPTVELLHGWTGGNAAFMVELVRQGRSTRQLVRRRGLWWWQGPTAEPPALSAVFAHRLASLDSSSRDVLTAVALGEPLPLALAETVAPGVAEQLEEQGLLRTTHDGSRILVRCQHPLLSAVARAEASAARQRRVAELLLRAADPADRLPGLVPRARWQLATQQPVDPPLLLRAAREVQHSDPDLAVRFAARAFAQSATTTAAVGYANALVASGATAQGRQVLTRHRAATDDPGDRLAVSLALVRYRCWVQRDPVGAREELALLRVPPAAVDRVETLDATLSLFAGLPAEALAKVEALLDRAPDGPSADRARLVRATASVLVGQTGRALTTTSELLTGAAEGPHGLGQTGSGSSGQRLGTVRAIQKLATLWRANDQPGPADIPSYPVRARFDEPGPSPGLPAALRCLLDGYAGWLVGADSIAVTRLREALGQQCAIPGPLRTETAALLAVCLAQGGRPTEATQTLTDDPPDRLTLVPGVSAWAAAVLAGTRGDLPTACGRIEAAIDAAHRAGCGAAELHYLVQAAELRGASGPVTVADRIAAVLRRIDAPRLALTGAATIALTRQDGGELLHHAIALDRAGLLRPAWRLAEAAAALLAQHGGPRRAEALVLLERLRVALGQPAPAIPTLPALTSRETQIAAFAAAGLTDREISRRLTLSVRTVESHLARVYRKLGVNSRQNLPVELTLA</sequence>
<dbReference type="PRINTS" id="PR00038">
    <property type="entry name" value="HTHLUXR"/>
</dbReference>
<dbReference type="InterPro" id="IPR041664">
    <property type="entry name" value="AAA_16"/>
</dbReference>
<dbReference type="RefSeq" id="WP_184532814.1">
    <property type="nucleotide sequence ID" value="NZ_JACHJW010000001.1"/>
</dbReference>
<dbReference type="SMART" id="SM00382">
    <property type="entry name" value="AAA"/>
    <property type="match status" value="1"/>
</dbReference>
<dbReference type="SUPFAM" id="SSF52540">
    <property type="entry name" value="P-loop containing nucleoside triphosphate hydrolases"/>
    <property type="match status" value="1"/>
</dbReference>
<dbReference type="SMART" id="SM00421">
    <property type="entry name" value="HTH_LUXR"/>
    <property type="match status" value="1"/>
</dbReference>
<dbReference type="Gene3D" id="1.10.10.10">
    <property type="entry name" value="Winged helix-like DNA-binding domain superfamily/Winged helix DNA-binding domain"/>
    <property type="match status" value="1"/>
</dbReference>
<accession>A0A7W7SLW2</accession>
<dbReference type="GO" id="GO:0006355">
    <property type="term" value="P:regulation of DNA-templated transcription"/>
    <property type="evidence" value="ECO:0007669"/>
    <property type="project" value="InterPro"/>
</dbReference>
<dbReference type="Proteomes" id="UP000578819">
    <property type="component" value="Unassembled WGS sequence"/>
</dbReference>
<keyword evidence="3" id="KW-0804">Transcription</keyword>
<dbReference type="InterPro" id="IPR027417">
    <property type="entry name" value="P-loop_NTPase"/>
</dbReference>
<evidence type="ECO:0000313" key="6">
    <source>
        <dbReference type="Proteomes" id="UP000578819"/>
    </source>
</evidence>
<dbReference type="PROSITE" id="PS50043">
    <property type="entry name" value="HTH_LUXR_2"/>
    <property type="match status" value="1"/>
</dbReference>
<gene>
    <name evidence="5" type="ORF">FHR38_000784</name>
</gene>
<reference evidence="5 6" key="1">
    <citation type="submission" date="2020-08" db="EMBL/GenBank/DDBJ databases">
        <title>Sequencing the genomes of 1000 actinobacteria strains.</title>
        <authorList>
            <person name="Klenk H.-P."/>
        </authorList>
    </citation>
    <scope>NUCLEOTIDE SEQUENCE [LARGE SCALE GENOMIC DNA]</scope>
    <source>
        <strain evidence="5 6">DSM 45886</strain>
    </source>
</reference>